<dbReference type="AlphaFoldDB" id="A0AAN9CIW7"/>
<evidence type="ECO:0000256" key="4">
    <source>
        <dbReference type="ARBA" id="ARBA00023157"/>
    </source>
</evidence>
<keyword evidence="3 6" id="KW-0732">Signal</keyword>
<keyword evidence="4" id="KW-1015">Disulfide bond</keyword>
<dbReference type="PANTHER" id="PTHR45785">
    <property type="entry name" value="COMPLEMENT FACTOR H-RELATED"/>
    <property type="match status" value="1"/>
</dbReference>
<accession>A0AAN9CIW7</accession>
<evidence type="ECO:0000313" key="9">
    <source>
        <dbReference type="Proteomes" id="UP001364617"/>
    </source>
</evidence>
<keyword evidence="9" id="KW-1185">Reference proteome</keyword>
<dbReference type="Gene3D" id="2.10.70.10">
    <property type="entry name" value="Complement Module, domain 1"/>
    <property type="match status" value="3"/>
</dbReference>
<proteinExistence type="predicted"/>
<evidence type="ECO:0000256" key="1">
    <source>
        <dbReference type="ARBA" id="ARBA00004328"/>
    </source>
</evidence>
<dbReference type="PANTHER" id="PTHR45785:SF2">
    <property type="entry name" value="COMPLEMENT FACTOR H-RELATED"/>
    <property type="match status" value="1"/>
</dbReference>
<organism evidence="8 9">
    <name type="scientific">Phoxinus phoxinus</name>
    <name type="common">Eurasian minnow</name>
    <dbReference type="NCBI Taxonomy" id="58324"/>
    <lineage>
        <taxon>Eukaryota</taxon>
        <taxon>Metazoa</taxon>
        <taxon>Chordata</taxon>
        <taxon>Craniata</taxon>
        <taxon>Vertebrata</taxon>
        <taxon>Euteleostomi</taxon>
        <taxon>Actinopterygii</taxon>
        <taxon>Neopterygii</taxon>
        <taxon>Teleostei</taxon>
        <taxon>Ostariophysi</taxon>
        <taxon>Cypriniformes</taxon>
        <taxon>Leuciscidae</taxon>
        <taxon>Phoxininae</taxon>
        <taxon>Phoxinus</taxon>
    </lineage>
</organism>
<gene>
    <name evidence="8" type="ORF">R3I93_017256</name>
</gene>
<evidence type="ECO:0000256" key="3">
    <source>
        <dbReference type="ARBA" id="ARBA00022729"/>
    </source>
</evidence>
<dbReference type="InterPro" id="IPR035976">
    <property type="entry name" value="Sushi/SCR/CCP_sf"/>
</dbReference>
<dbReference type="PROSITE" id="PS50923">
    <property type="entry name" value="SUSHI"/>
    <property type="match status" value="1"/>
</dbReference>
<evidence type="ECO:0000259" key="7">
    <source>
        <dbReference type="PROSITE" id="PS50923"/>
    </source>
</evidence>
<comment type="subcellular location">
    <subcellularLocation>
        <location evidence="1">Virion</location>
    </subcellularLocation>
</comment>
<reference evidence="8 9" key="1">
    <citation type="submission" date="2024-02" db="EMBL/GenBank/DDBJ databases">
        <title>Chromosome-level genome assembly of the Eurasian Minnow (Phoxinus phoxinus).</title>
        <authorList>
            <person name="Oriowo T.O."/>
            <person name="Martin S."/>
            <person name="Stange M."/>
            <person name="Chrysostomakis Y."/>
            <person name="Brown T."/>
            <person name="Winkler S."/>
            <person name="Kukowka S."/>
            <person name="Myers E.W."/>
            <person name="Bohne A."/>
        </authorList>
    </citation>
    <scope>NUCLEOTIDE SEQUENCE [LARGE SCALE GENOMIC DNA]</scope>
    <source>
        <strain evidence="8">ZFMK-TIS-60720</strain>
        <tissue evidence="8">Whole Organism</tissue>
    </source>
</reference>
<feature type="domain" description="Sushi" evidence="7">
    <location>
        <begin position="97"/>
        <end position="159"/>
    </location>
</feature>
<evidence type="ECO:0000256" key="6">
    <source>
        <dbReference type="SAM" id="SignalP"/>
    </source>
</evidence>
<dbReference type="InterPro" id="IPR000436">
    <property type="entry name" value="Sushi_SCR_CCP_dom"/>
</dbReference>
<dbReference type="CDD" id="cd00033">
    <property type="entry name" value="CCP"/>
    <property type="match status" value="2"/>
</dbReference>
<keyword evidence="2 5" id="KW-0768">Sushi</keyword>
<dbReference type="SUPFAM" id="SSF57535">
    <property type="entry name" value="Complement control module/SCR domain"/>
    <property type="match status" value="3"/>
</dbReference>
<evidence type="ECO:0000313" key="8">
    <source>
        <dbReference type="EMBL" id="KAK7137129.1"/>
    </source>
</evidence>
<name>A0AAN9CIW7_9TELE</name>
<protein>
    <recommendedName>
        <fullName evidence="7">Sushi domain-containing protein</fullName>
    </recommendedName>
</protein>
<dbReference type="InterPro" id="IPR051503">
    <property type="entry name" value="ComplSys_Reg/VirEntry_Med"/>
</dbReference>
<dbReference type="EMBL" id="JAYKXH010000018">
    <property type="protein sequence ID" value="KAK7137129.1"/>
    <property type="molecule type" value="Genomic_DNA"/>
</dbReference>
<comment type="caution">
    <text evidence="5">Lacks conserved residue(s) required for the propagation of feature annotation.</text>
</comment>
<feature type="chain" id="PRO_5042948005" description="Sushi domain-containing protein" evidence="6">
    <location>
        <begin position="32"/>
        <end position="223"/>
    </location>
</feature>
<dbReference type="Pfam" id="PF00084">
    <property type="entry name" value="Sushi"/>
    <property type="match status" value="2"/>
</dbReference>
<sequence>MNKSFGKQLKMKYFQRVLFLLLTIVDVSTNAQEVTCEGEQLSNVYVLIGHPGTVSPYKPGHILVFRCTDVNLEMYGQRAIECLSSGKWDNPYPKCGGKCGPPPQVDSADTKEITKTEYNSGERVEYLCFSKYTLDLSPPYSKYLTCEQGEWRGNIKCLKPCSVTVEEMDKRGIQLRWGGRQKVFSPHQDRTTFACQWGKSLIGSRDLLIQYCTDGVINFPECV</sequence>
<comment type="caution">
    <text evidence="8">The sequence shown here is derived from an EMBL/GenBank/DDBJ whole genome shotgun (WGS) entry which is preliminary data.</text>
</comment>
<dbReference type="SMART" id="SM00032">
    <property type="entry name" value="CCP"/>
    <property type="match status" value="2"/>
</dbReference>
<dbReference type="Proteomes" id="UP001364617">
    <property type="component" value="Unassembled WGS sequence"/>
</dbReference>
<evidence type="ECO:0000256" key="2">
    <source>
        <dbReference type="ARBA" id="ARBA00022659"/>
    </source>
</evidence>
<evidence type="ECO:0000256" key="5">
    <source>
        <dbReference type="PROSITE-ProRule" id="PRU00302"/>
    </source>
</evidence>
<feature type="signal peptide" evidence="6">
    <location>
        <begin position="1"/>
        <end position="31"/>
    </location>
</feature>